<sequence>MLLRARAPRRAAHSPSLAPRKAKPPLRSETRAAASRTGVRRGRSRSGYSPHMSLRSSLRRLISFPKKLSSRIFWNIAFVSCFFVVDSACDLTSSAEAFGLLLRKVSISPWTFSFTVLIRPSPRYWRLPLISGSFIRSTAEFSTPSHACFWASGVVVVDLRVVADALFAILVVTGKSPRKKRTSRGSYRRRQAPSCVPRAQAPTRCD</sequence>
<dbReference type="EMBL" id="CP000113">
    <property type="protein sequence ID" value="ABF91484.1"/>
    <property type="molecule type" value="Genomic_DNA"/>
</dbReference>
<dbReference type="Proteomes" id="UP000002402">
    <property type="component" value="Chromosome"/>
</dbReference>
<feature type="compositionally biased region" description="Basic residues" evidence="1">
    <location>
        <begin position="178"/>
        <end position="191"/>
    </location>
</feature>
<dbReference type="KEGG" id="mxa:MXAN_2456"/>
<feature type="compositionally biased region" description="Basic residues" evidence="1">
    <location>
        <begin position="1"/>
        <end position="12"/>
    </location>
</feature>
<protein>
    <submittedName>
        <fullName evidence="2">Uncharacterized protein</fullName>
    </submittedName>
</protein>
<evidence type="ECO:0000313" key="2">
    <source>
        <dbReference type="EMBL" id="ABF91484.1"/>
    </source>
</evidence>
<dbReference type="EnsemblBacteria" id="ABF91484">
    <property type="protein sequence ID" value="ABF91484"/>
    <property type="gene ID" value="MXAN_2456"/>
</dbReference>
<organism evidence="2 3">
    <name type="scientific">Myxococcus xanthus (strain DK1622)</name>
    <dbReference type="NCBI Taxonomy" id="246197"/>
    <lineage>
        <taxon>Bacteria</taxon>
        <taxon>Pseudomonadati</taxon>
        <taxon>Myxococcota</taxon>
        <taxon>Myxococcia</taxon>
        <taxon>Myxococcales</taxon>
        <taxon>Cystobacterineae</taxon>
        <taxon>Myxococcaceae</taxon>
        <taxon>Myxococcus</taxon>
    </lineage>
</organism>
<feature type="region of interest" description="Disordered" evidence="1">
    <location>
        <begin position="1"/>
        <end position="51"/>
    </location>
</feature>
<keyword evidence="3" id="KW-1185">Reference proteome</keyword>
<proteinExistence type="predicted"/>
<feature type="region of interest" description="Disordered" evidence="1">
    <location>
        <begin position="178"/>
        <end position="206"/>
    </location>
</feature>
<accession>Q1D9J8</accession>
<gene>
    <name evidence="2" type="ordered locus">MXAN_2456</name>
</gene>
<evidence type="ECO:0000313" key="3">
    <source>
        <dbReference type="Proteomes" id="UP000002402"/>
    </source>
</evidence>
<evidence type="ECO:0000256" key="1">
    <source>
        <dbReference type="SAM" id="MobiDB-lite"/>
    </source>
</evidence>
<dbReference type="HOGENOM" id="CLU_1330756_0_0_7"/>
<dbReference type="AlphaFoldDB" id="Q1D9J8"/>
<reference evidence="2 3" key="1">
    <citation type="journal article" date="2006" name="Proc. Natl. Acad. Sci. U.S.A.">
        <title>Evolution of sensory complexity recorded in a myxobacterial genome.</title>
        <authorList>
            <person name="Goldman B.S."/>
            <person name="Nierman W.C."/>
            <person name="Kaiser D."/>
            <person name="Slater S.C."/>
            <person name="Durkin A.S."/>
            <person name="Eisen J.A."/>
            <person name="Ronning C.M."/>
            <person name="Barbazuk W.B."/>
            <person name="Blanchard M."/>
            <person name="Field C."/>
            <person name="Halling C."/>
            <person name="Hinkle G."/>
            <person name="Iartchuk O."/>
            <person name="Kim H.S."/>
            <person name="Mackenzie C."/>
            <person name="Madupu R."/>
            <person name="Miller N."/>
            <person name="Shvartsbeyn A."/>
            <person name="Sullivan S.A."/>
            <person name="Vaudin M."/>
            <person name="Wiegand R."/>
            <person name="Kaplan H.B."/>
        </authorList>
    </citation>
    <scope>NUCLEOTIDE SEQUENCE [LARGE SCALE GENOMIC DNA]</scope>
    <source>
        <strain evidence="3">DK1622</strain>
    </source>
</reference>
<name>Q1D9J8_MYXXD</name>